<dbReference type="EMBL" id="JAYDYQ010002686">
    <property type="protein sequence ID" value="KAK4480515.1"/>
    <property type="molecule type" value="Genomic_DNA"/>
</dbReference>
<evidence type="ECO:0000256" key="2">
    <source>
        <dbReference type="ARBA" id="ARBA00022692"/>
    </source>
</evidence>
<reference evidence="8 9" key="1">
    <citation type="journal article" date="2023" name="bioRxiv">
        <title>Genome report: Whole genome sequence and annotation of Penstemon davidsonii.</title>
        <authorList>
            <person name="Ostevik K.L."/>
            <person name="Alabady M."/>
            <person name="Zhang M."/>
            <person name="Rausher M.D."/>
        </authorList>
    </citation>
    <scope>NUCLEOTIDE SEQUENCE [LARGE SCALE GENOMIC DNA]</scope>
    <source>
        <strain evidence="8">DNT005</strain>
        <tissue evidence="8">Whole leaf</tissue>
    </source>
</reference>
<keyword evidence="5" id="KW-0560">Oxidoreductase</keyword>
<organism evidence="8 9">
    <name type="scientific">Penstemon davidsonii</name>
    <dbReference type="NCBI Taxonomy" id="160366"/>
    <lineage>
        <taxon>Eukaryota</taxon>
        <taxon>Viridiplantae</taxon>
        <taxon>Streptophyta</taxon>
        <taxon>Embryophyta</taxon>
        <taxon>Tracheophyta</taxon>
        <taxon>Spermatophyta</taxon>
        <taxon>Magnoliopsida</taxon>
        <taxon>eudicotyledons</taxon>
        <taxon>Gunneridae</taxon>
        <taxon>Pentapetalae</taxon>
        <taxon>asterids</taxon>
        <taxon>lamiids</taxon>
        <taxon>Lamiales</taxon>
        <taxon>Plantaginaceae</taxon>
        <taxon>Cheloneae</taxon>
        <taxon>Penstemon</taxon>
    </lineage>
</organism>
<comment type="subcellular location">
    <subcellularLocation>
        <location evidence="1">Membrane</location>
        <topology evidence="1">Single-pass membrane protein</topology>
    </subcellularLocation>
</comment>
<evidence type="ECO:0000313" key="8">
    <source>
        <dbReference type="EMBL" id="KAK4480515.1"/>
    </source>
</evidence>
<dbReference type="Proteomes" id="UP001291926">
    <property type="component" value="Unassembled WGS sequence"/>
</dbReference>
<evidence type="ECO:0000256" key="3">
    <source>
        <dbReference type="ARBA" id="ARBA00022723"/>
    </source>
</evidence>
<evidence type="ECO:0000256" key="6">
    <source>
        <dbReference type="ARBA" id="ARBA00023136"/>
    </source>
</evidence>
<dbReference type="PRINTS" id="PR00463">
    <property type="entry name" value="EP450I"/>
</dbReference>
<evidence type="ECO:0000256" key="4">
    <source>
        <dbReference type="ARBA" id="ARBA00022989"/>
    </source>
</evidence>
<comment type="caution">
    <text evidence="8">The sequence shown here is derived from an EMBL/GenBank/DDBJ whole genome shotgun (WGS) entry which is preliminary data.</text>
</comment>
<dbReference type="InterPro" id="IPR002401">
    <property type="entry name" value="Cyt_P450_E_grp-I"/>
</dbReference>
<dbReference type="InterPro" id="IPR051103">
    <property type="entry name" value="Plant_metabolite_P450s"/>
</dbReference>
<keyword evidence="9" id="KW-1185">Reference proteome</keyword>
<keyword evidence="2 7" id="KW-0812">Transmembrane</keyword>
<keyword evidence="6 7" id="KW-0472">Membrane</keyword>
<dbReference type="PANTHER" id="PTHR24298">
    <property type="entry name" value="FLAVONOID 3'-MONOOXYGENASE-RELATED"/>
    <property type="match status" value="1"/>
</dbReference>
<evidence type="ECO:0000256" key="1">
    <source>
        <dbReference type="ARBA" id="ARBA00004167"/>
    </source>
</evidence>
<dbReference type="SUPFAM" id="SSF48264">
    <property type="entry name" value="Cytochrome P450"/>
    <property type="match status" value="1"/>
</dbReference>
<gene>
    <name evidence="8" type="ORF">RD792_013591</name>
</gene>
<dbReference type="Gene3D" id="1.10.630.10">
    <property type="entry name" value="Cytochrome P450"/>
    <property type="match status" value="1"/>
</dbReference>
<sequence length="276" mass="32014">METWFIIIVSIFISFLIKSIFPTLRRRSSTRPQLPPGPPAIPFIGNFIWLRKPFSEVEMILRRLKTRYGPLIKMRFGLNNVIFVFSHSFAHRALIQKGAVFSDRPSLVDQQKNLITSAAYGPTWRLLRRNLTLEILNPHHVRSLSGSRRFVYSDLFHRLTAPQSARLVDHFQYTIFHLLALICFGERLQEKQIKEIEAVLHLPLLASQFGALNHYPPRLGKILFYRRYKKDDAISSKTEQCVDSHHSGSTASKRRCIGLRGHSVRFAAPRRKQQET</sequence>
<feature type="transmembrane region" description="Helical" evidence="7">
    <location>
        <begin position="6"/>
        <end position="24"/>
    </location>
</feature>
<accession>A0ABR0CUE8</accession>
<dbReference type="PANTHER" id="PTHR24298:SF800">
    <property type="entry name" value="CYTOCHROME P450 89A2-RELATED"/>
    <property type="match status" value="1"/>
</dbReference>
<dbReference type="InterPro" id="IPR036396">
    <property type="entry name" value="Cyt_P450_sf"/>
</dbReference>
<keyword evidence="3" id="KW-0479">Metal-binding</keyword>
<protein>
    <recommendedName>
        <fullName evidence="10">Cytochrome P450</fullName>
    </recommendedName>
</protein>
<keyword evidence="4 7" id="KW-1133">Transmembrane helix</keyword>
<evidence type="ECO:0008006" key="10">
    <source>
        <dbReference type="Google" id="ProtNLM"/>
    </source>
</evidence>
<evidence type="ECO:0000256" key="5">
    <source>
        <dbReference type="ARBA" id="ARBA00023002"/>
    </source>
</evidence>
<evidence type="ECO:0000313" key="9">
    <source>
        <dbReference type="Proteomes" id="UP001291926"/>
    </source>
</evidence>
<proteinExistence type="predicted"/>
<evidence type="ECO:0000256" key="7">
    <source>
        <dbReference type="SAM" id="Phobius"/>
    </source>
</evidence>
<dbReference type="InterPro" id="IPR001128">
    <property type="entry name" value="Cyt_P450"/>
</dbReference>
<dbReference type="Pfam" id="PF00067">
    <property type="entry name" value="p450"/>
    <property type="match status" value="1"/>
</dbReference>
<name>A0ABR0CUE8_9LAMI</name>